<reference evidence="3" key="1">
    <citation type="journal article" date="2013" name="Genetics">
        <title>The draft genome and transcriptome of Panagrellus redivivus are shaped by the harsh demands of a free-living lifestyle.</title>
        <authorList>
            <person name="Srinivasan J."/>
            <person name="Dillman A.R."/>
            <person name="Macchietto M.G."/>
            <person name="Heikkinen L."/>
            <person name="Lakso M."/>
            <person name="Fracchia K.M."/>
            <person name="Antoshechkin I."/>
            <person name="Mortazavi A."/>
            <person name="Wong G."/>
            <person name="Sternberg P.W."/>
        </authorList>
    </citation>
    <scope>NUCLEOTIDE SEQUENCE [LARGE SCALE GENOMIC DNA]</scope>
    <source>
        <strain evidence="3">MT8872</strain>
    </source>
</reference>
<feature type="coiled-coil region" evidence="1">
    <location>
        <begin position="289"/>
        <end position="334"/>
    </location>
</feature>
<feature type="region of interest" description="Disordered" evidence="2">
    <location>
        <begin position="483"/>
        <end position="546"/>
    </location>
</feature>
<reference evidence="4" key="2">
    <citation type="submission" date="2020-10" db="UniProtKB">
        <authorList>
            <consortium name="WormBaseParasite"/>
        </authorList>
    </citation>
    <scope>IDENTIFICATION</scope>
</reference>
<organism evidence="3 4">
    <name type="scientific">Panagrellus redivivus</name>
    <name type="common">Microworm</name>
    <dbReference type="NCBI Taxonomy" id="6233"/>
    <lineage>
        <taxon>Eukaryota</taxon>
        <taxon>Metazoa</taxon>
        <taxon>Ecdysozoa</taxon>
        <taxon>Nematoda</taxon>
        <taxon>Chromadorea</taxon>
        <taxon>Rhabditida</taxon>
        <taxon>Tylenchina</taxon>
        <taxon>Panagrolaimomorpha</taxon>
        <taxon>Panagrolaimoidea</taxon>
        <taxon>Panagrolaimidae</taxon>
        <taxon>Panagrellus</taxon>
    </lineage>
</organism>
<dbReference type="AlphaFoldDB" id="A0A7E4ZUF7"/>
<keyword evidence="1" id="KW-0175">Coiled coil</keyword>
<evidence type="ECO:0000313" key="4">
    <source>
        <dbReference type="WBParaSite" id="Pan_g17944.t1"/>
    </source>
</evidence>
<keyword evidence="3" id="KW-1185">Reference proteome</keyword>
<evidence type="ECO:0000313" key="3">
    <source>
        <dbReference type="Proteomes" id="UP000492821"/>
    </source>
</evidence>
<dbReference type="Proteomes" id="UP000492821">
    <property type="component" value="Unassembled WGS sequence"/>
</dbReference>
<evidence type="ECO:0000256" key="2">
    <source>
        <dbReference type="SAM" id="MobiDB-lite"/>
    </source>
</evidence>
<accession>A0A7E4ZUF7</accession>
<evidence type="ECO:0000256" key="1">
    <source>
        <dbReference type="SAM" id="Coils"/>
    </source>
</evidence>
<dbReference type="WBParaSite" id="Pan_g17944.t1">
    <property type="protein sequence ID" value="Pan_g17944.t1"/>
    <property type="gene ID" value="Pan_g17944"/>
</dbReference>
<protein>
    <submittedName>
        <fullName evidence="4">ENTH domain-containing protein</fullName>
    </submittedName>
</protein>
<name>A0A7E4ZUF7_PANRE</name>
<sequence>MVLQLFRGMAPCTTGPKPEVLTPAVLELSKLLKLKIPEKIDQCLADIERFFKTAMPKCSRMDMIVALSDLYVQEDFIGPKKAPHRIVLHFLIFLSHGYKGYINEQIWTFHYNTGISPAIAVLLKCYGTPNGARDSVFANMTNAERQFIGRLIGYTSSQRRMFLNDETPRALSEVKNDDPHISAASALIREHDFVKRTNAMFKNINTCIKLFQFMIASAKKKEDGSDCFETLDEQRTLQLFAEDIVPLDAVPCDNGDIGEDNGITWSPVPPGLLDLPYDAAVVYAPHEYVERLQREHDALEAQKKASAEAAANVAAEEKRQAEAKEAKNKAHHQRAKTMHEQTLAQIAKEQFKVPPPPLPSVMINPAMFPPPEHSPMMVSPLHMQHPPPMHQGFFPPPAQFNPAAMMEMQAHQQMQAAYFAGMGPANRKIPCISVPPGFAPMMPFPPPQFNPAGDGFRVPPPPLPSTVLSHPLTIPPPPLPAPLIRTAPASTRTSPDPKPIAPPVDTKPSGPRKPTMSEVVKRNLTPPKKKEEKKDPAQTMLDGFPSGDSNIEECYDKVMALVATPFPPFLGQALWPGKDPPKLEKPEDEPIKTALRCVFEGDVAAIRHEHLEIAKTFFEGCNYAPLKEIKVTNERLIELITINPNAMGVCLAYMLRSGDEFVFDFISELISGNFCPMTVVVLVRFVVENFRHCDAYNNKTFIDTVISTCLTYLNDPIIQEMRTSVEGRLVRLVVTLLYMHVLYIPDVVEHRMDELLAMTSCYSSLRFAISIYHAITNYRKKKAARGEANYAKLASGIKS</sequence>
<proteinExistence type="predicted"/>